<dbReference type="PROSITE" id="PS00683">
    <property type="entry name" value="RHODANESE_2"/>
    <property type="match status" value="1"/>
</dbReference>
<evidence type="ECO:0000256" key="2">
    <source>
        <dbReference type="RuleBase" id="RU000507"/>
    </source>
</evidence>
<dbReference type="PANTHER" id="PTHR43855:SF1">
    <property type="entry name" value="THIOSULFATE SULFURTRANSFERASE"/>
    <property type="match status" value="1"/>
</dbReference>
<keyword evidence="2 4" id="KW-0808">Transferase</keyword>
<dbReference type="InterPro" id="IPR051126">
    <property type="entry name" value="Thiosulfate_sulfurtransferase"/>
</dbReference>
<feature type="domain" description="Rhodanese" evidence="3">
    <location>
        <begin position="18"/>
        <end position="126"/>
    </location>
</feature>
<protein>
    <recommendedName>
        <fullName evidence="2">Sulfurtransferase</fullName>
    </recommendedName>
</protein>
<dbReference type="EMBL" id="JBHSWE010000001">
    <property type="protein sequence ID" value="MFC6671639.1"/>
    <property type="molecule type" value="Genomic_DNA"/>
</dbReference>
<dbReference type="SUPFAM" id="SSF52821">
    <property type="entry name" value="Rhodanese/Cell cycle control phosphatase"/>
    <property type="match status" value="2"/>
</dbReference>
<sequence>MTQLPLVIEADELARRLDDPSLLILDLSKAETYRQGHVPHAVHVDPARLLCGSAPVPNKLPSAAQLSSLFSELGLTPERQVVVYDDQMGPLAGRMIWTLHCVGHQRCSFLNGQLNAWRQAGLAIESGSNSPEPSRFEARIDPRYLADVAYILERLGSPDLCIWDARTQAEYRGEKVVNAKKGGHIPGAIWYEWTDTLISPDDTRLRPDAELLAQLEARGIRPEQEVITHCQTHRRSGLTYLVARHLGFDRVRCYDGSWFEWGNRDDTPVET</sequence>
<comment type="caution">
    <text evidence="4">The sequence shown here is derived from an EMBL/GenBank/DDBJ whole genome shotgun (WGS) entry which is preliminary data.</text>
</comment>
<gene>
    <name evidence="4" type="ORF">ACFQDL_17365</name>
</gene>
<dbReference type="InterPro" id="IPR001307">
    <property type="entry name" value="Thiosulphate_STrfase_CS"/>
</dbReference>
<dbReference type="PANTHER" id="PTHR43855">
    <property type="entry name" value="THIOSULFATE SULFURTRANSFERASE"/>
    <property type="match status" value="1"/>
</dbReference>
<proteinExistence type="predicted"/>
<reference evidence="5" key="1">
    <citation type="journal article" date="2019" name="Int. J. Syst. Evol. Microbiol.">
        <title>The Global Catalogue of Microorganisms (GCM) 10K type strain sequencing project: providing services to taxonomists for standard genome sequencing and annotation.</title>
        <authorList>
            <consortium name="The Broad Institute Genomics Platform"/>
            <consortium name="The Broad Institute Genome Sequencing Center for Infectious Disease"/>
            <person name="Wu L."/>
            <person name="Ma J."/>
        </authorList>
    </citation>
    <scope>NUCLEOTIDE SEQUENCE [LARGE SCALE GENOMIC DNA]</scope>
    <source>
        <strain evidence="5">NBRC 111756</strain>
    </source>
</reference>
<dbReference type="Pfam" id="PF00581">
    <property type="entry name" value="Rhodanese"/>
    <property type="match status" value="2"/>
</dbReference>
<dbReference type="PROSITE" id="PS50206">
    <property type="entry name" value="RHODANESE_3"/>
    <property type="match status" value="2"/>
</dbReference>
<dbReference type="InterPro" id="IPR036873">
    <property type="entry name" value="Rhodanese-like_dom_sf"/>
</dbReference>
<dbReference type="SMART" id="SM00450">
    <property type="entry name" value="RHOD"/>
    <property type="match status" value="2"/>
</dbReference>
<dbReference type="GO" id="GO:0016740">
    <property type="term" value="F:transferase activity"/>
    <property type="evidence" value="ECO:0007669"/>
    <property type="project" value="UniProtKB-KW"/>
</dbReference>
<dbReference type="InterPro" id="IPR001763">
    <property type="entry name" value="Rhodanese-like_dom"/>
</dbReference>
<dbReference type="RefSeq" id="WP_379910137.1">
    <property type="nucleotide sequence ID" value="NZ_JBHSWE010000001.1"/>
</dbReference>
<feature type="domain" description="Rhodanese" evidence="3">
    <location>
        <begin position="156"/>
        <end position="270"/>
    </location>
</feature>
<name>A0ABW2A2U8_9GAMM</name>
<evidence type="ECO:0000256" key="1">
    <source>
        <dbReference type="ARBA" id="ARBA00022737"/>
    </source>
</evidence>
<dbReference type="Gene3D" id="3.40.250.10">
    <property type="entry name" value="Rhodanese-like domain"/>
    <property type="match status" value="2"/>
</dbReference>
<evidence type="ECO:0000259" key="3">
    <source>
        <dbReference type="PROSITE" id="PS50206"/>
    </source>
</evidence>
<accession>A0ABW2A2U8</accession>
<evidence type="ECO:0000313" key="5">
    <source>
        <dbReference type="Proteomes" id="UP001596422"/>
    </source>
</evidence>
<dbReference type="CDD" id="cd01449">
    <property type="entry name" value="TST_Repeat_2"/>
    <property type="match status" value="1"/>
</dbReference>
<organism evidence="4 5">
    <name type="scientific">Marinobacterium aestuariivivens</name>
    <dbReference type="NCBI Taxonomy" id="1698799"/>
    <lineage>
        <taxon>Bacteria</taxon>
        <taxon>Pseudomonadati</taxon>
        <taxon>Pseudomonadota</taxon>
        <taxon>Gammaproteobacteria</taxon>
        <taxon>Oceanospirillales</taxon>
        <taxon>Oceanospirillaceae</taxon>
        <taxon>Marinobacterium</taxon>
    </lineage>
</organism>
<keyword evidence="5" id="KW-1185">Reference proteome</keyword>
<dbReference type="Proteomes" id="UP001596422">
    <property type="component" value="Unassembled WGS sequence"/>
</dbReference>
<dbReference type="CDD" id="cd01448">
    <property type="entry name" value="TST_Repeat_1"/>
    <property type="match status" value="1"/>
</dbReference>
<evidence type="ECO:0000313" key="4">
    <source>
        <dbReference type="EMBL" id="MFC6671639.1"/>
    </source>
</evidence>
<keyword evidence="1" id="KW-0677">Repeat</keyword>